<reference evidence="2 3" key="1">
    <citation type="submission" date="2019-03" db="EMBL/GenBank/DDBJ databases">
        <title>Draft Genome Sequence of Duganella callidus sp. nov., a Novel Duganella Species Isolated from Cultivated Soil.</title>
        <authorList>
            <person name="Raths R."/>
            <person name="Peta V."/>
            <person name="Bucking H."/>
        </authorList>
    </citation>
    <scope>NUCLEOTIDE SEQUENCE [LARGE SCALE GENOMIC DNA]</scope>
    <source>
        <strain evidence="2 3">DN04</strain>
    </source>
</reference>
<comment type="caution">
    <text evidence="2">The sequence shown here is derived from an EMBL/GenBank/DDBJ whole genome shotgun (WGS) entry which is preliminary data.</text>
</comment>
<keyword evidence="3" id="KW-1185">Reference proteome</keyword>
<keyword evidence="2" id="KW-0378">Hydrolase</keyword>
<keyword evidence="2" id="KW-0547">Nucleotide-binding</keyword>
<evidence type="ECO:0000256" key="1">
    <source>
        <dbReference type="SAM" id="MobiDB-lite"/>
    </source>
</evidence>
<protein>
    <submittedName>
        <fullName evidence="2">ATP-dependent helicase</fullName>
    </submittedName>
</protein>
<dbReference type="GO" id="GO:0004386">
    <property type="term" value="F:helicase activity"/>
    <property type="evidence" value="ECO:0007669"/>
    <property type="project" value="UniProtKB-KW"/>
</dbReference>
<feature type="compositionally biased region" description="Low complexity" evidence="1">
    <location>
        <begin position="30"/>
        <end position="40"/>
    </location>
</feature>
<accession>A0A4Y9SFZ9</accession>
<evidence type="ECO:0000313" key="2">
    <source>
        <dbReference type="EMBL" id="TFW22241.1"/>
    </source>
</evidence>
<sequence length="60" mass="6217">PSPQGGYAPRRDKVDPWFLKPYEPSQNNSAAAKPAAPAAGASITKAKPKLAFLLGGVPKS</sequence>
<feature type="non-terminal residue" evidence="2">
    <location>
        <position position="1"/>
    </location>
</feature>
<dbReference type="Proteomes" id="UP000297729">
    <property type="component" value="Unassembled WGS sequence"/>
</dbReference>
<keyword evidence="2" id="KW-0347">Helicase</keyword>
<feature type="region of interest" description="Disordered" evidence="1">
    <location>
        <begin position="1"/>
        <end position="40"/>
    </location>
</feature>
<evidence type="ECO:0000313" key="3">
    <source>
        <dbReference type="Proteomes" id="UP000297729"/>
    </source>
</evidence>
<dbReference type="EMBL" id="SPVG01000125">
    <property type="protein sequence ID" value="TFW22241.1"/>
    <property type="molecule type" value="Genomic_DNA"/>
</dbReference>
<proteinExistence type="predicted"/>
<name>A0A4Y9SFZ9_9BURK</name>
<dbReference type="AlphaFoldDB" id="A0A4Y9SFZ9"/>
<organism evidence="2 3">
    <name type="scientific">Duganella callida</name>
    <dbReference type="NCBI Taxonomy" id="2561932"/>
    <lineage>
        <taxon>Bacteria</taxon>
        <taxon>Pseudomonadati</taxon>
        <taxon>Pseudomonadota</taxon>
        <taxon>Betaproteobacteria</taxon>
        <taxon>Burkholderiales</taxon>
        <taxon>Oxalobacteraceae</taxon>
        <taxon>Telluria group</taxon>
        <taxon>Duganella</taxon>
    </lineage>
</organism>
<gene>
    <name evidence="2" type="ORF">E4L98_12495</name>
</gene>
<keyword evidence="2" id="KW-0067">ATP-binding</keyword>